<evidence type="ECO:0000313" key="2">
    <source>
        <dbReference type="WBParaSite" id="TMUE_3000012545.1"/>
    </source>
</evidence>
<dbReference type="AlphaFoldDB" id="A0A5S6QZ66"/>
<accession>A0A5S6QZ66</accession>
<keyword evidence="1" id="KW-1185">Reference proteome</keyword>
<protein>
    <submittedName>
        <fullName evidence="2">Peptidase A2 domain-containing protein</fullName>
    </submittedName>
</protein>
<organism evidence="1 2">
    <name type="scientific">Trichuris muris</name>
    <name type="common">Mouse whipworm</name>
    <dbReference type="NCBI Taxonomy" id="70415"/>
    <lineage>
        <taxon>Eukaryota</taxon>
        <taxon>Metazoa</taxon>
        <taxon>Ecdysozoa</taxon>
        <taxon>Nematoda</taxon>
        <taxon>Enoplea</taxon>
        <taxon>Dorylaimia</taxon>
        <taxon>Trichinellida</taxon>
        <taxon>Trichuridae</taxon>
        <taxon>Trichuris</taxon>
    </lineage>
</organism>
<sequence length="88" mass="10033">MALLDKGSEISKIRRDLADKLRFTGPTETCRFATFHANDLTFTVRLVSFTVTSQDRLFQLDVEDAYAVPKLHVNRKPIDIKDVLTYSA</sequence>
<dbReference type="Proteomes" id="UP000046395">
    <property type="component" value="Unassembled WGS sequence"/>
</dbReference>
<proteinExistence type="predicted"/>
<name>A0A5S6QZ66_TRIMR</name>
<dbReference type="WBParaSite" id="TMUE_3000012545.1">
    <property type="protein sequence ID" value="TMUE_3000012545.1"/>
    <property type="gene ID" value="WBGene00288484"/>
</dbReference>
<reference evidence="2" key="1">
    <citation type="submission" date="2019-12" db="UniProtKB">
        <authorList>
            <consortium name="WormBaseParasite"/>
        </authorList>
    </citation>
    <scope>IDENTIFICATION</scope>
</reference>
<evidence type="ECO:0000313" key="1">
    <source>
        <dbReference type="Proteomes" id="UP000046395"/>
    </source>
</evidence>